<dbReference type="EMBL" id="KZ857438">
    <property type="protein sequence ID" value="RDX45359.1"/>
    <property type="molecule type" value="Genomic_DNA"/>
</dbReference>
<dbReference type="AlphaFoldDB" id="A0A371CYM1"/>
<dbReference type="Proteomes" id="UP000256964">
    <property type="component" value="Unassembled WGS sequence"/>
</dbReference>
<evidence type="ECO:0000256" key="1">
    <source>
        <dbReference type="SAM" id="Phobius"/>
    </source>
</evidence>
<dbReference type="OrthoDB" id="2727297at2759"/>
<accession>A0A371CYM1</accession>
<evidence type="ECO:0000313" key="3">
    <source>
        <dbReference type="Proteomes" id="UP000256964"/>
    </source>
</evidence>
<dbReference type="STRING" id="139420.A0A371CYM1"/>
<keyword evidence="1" id="KW-1133">Transmembrane helix</keyword>
<keyword evidence="3" id="KW-1185">Reference proteome</keyword>
<name>A0A371CYM1_9APHY</name>
<gene>
    <name evidence="2" type="ORF">OH76DRAFT_1486371</name>
</gene>
<proteinExistence type="predicted"/>
<keyword evidence="1" id="KW-0472">Membrane</keyword>
<keyword evidence="1" id="KW-0812">Transmembrane</keyword>
<feature type="transmembrane region" description="Helical" evidence="1">
    <location>
        <begin position="20"/>
        <end position="50"/>
    </location>
</feature>
<evidence type="ECO:0000313" key="2">
    <source>
        <dbReference type="EMBL" id="RDX45359.1"/>
    </source>
</evidence>
<protein>
    <submittedName>
        <fullName evidence="2">Uncharacterized protein</fullName>
    </submittedName>
</protein>
<sequence>MSCPAPDTREPASASFLQDVMLALLVSVVFSLCVAFIAASPVVNTAALVVREVHLRPNETVIEKRNVGGVYICSGTNWSGTCGHAVQPLNTCIVLGSDWKNKIASFGPDSCTMCFAYKTTNCAFGDGFFWMFQNPGDASGGRSVTNNAWNTHIASFKCWRSPDCYAS</sequence>
<organism evidence="2 3">
    <name type="scientific">Lentinus brumalis</name>
    <dbReference type="NCBI Taxonomy" id="2498619"/>
    <lineage>
        <taxon>Eukaryota</taxon>
        <taxon>Fungi</taxon>
        <taxon>Dikarya</taxon>
        <taxon>Basidiomycota</taxon>
        <taxon>Agaricomycotina</taxon>
        <taxon>Agaricomycetes</taxon>
        <taxon>Polyporales</taxon>
        <taxon>Polyporaceae</taxon>
        <taxon>Lentinus</taxon>
    </lineage>
</organism>
<reference evidence="2 3" key="1">
    <citation type="journal article" date="2018" name="Biotechnol. Biofuels">
        <title>Integrative visual omics of the white-rot fungus Polyporus brumalis exposes the biotechnological potential of its oxidative enzymes for delignifying raw plant biomass.</title>
        <authorList>
            <person name="Miyauchi S."/>
            <person name="Rancon A."/>
            <person name="Drula E."/>
            <person name="Hage H."/>
            <person name="Chaduli D."/>
            <person name="Favel A."/>
            <person name="Grisel S."/>
            <person name="Henrissat B."/>
            <person name="Herpoel-Gimbert I."/>
            <person name="Ruiz-Duenas F.J."/>
            <person name="Chevret D."/>
            <person name="Hainaut M."/>
            <person name="Lin J."/>
            <person name="Wang M."/>
            <person name="Pangilinan J."/>
            <person name="Lipzen A."/>
            <person name="Lesage-Meessen L."/>
            <person name="Navarro D."/>
            <person name="Riley R."/>
            <person name="Grigoriev I.V."/>
            <person name="Zhou S."/>
            <person name="Raouche S."/>
            <person name="Rosso M.N."/>
        </authorList>
    </citation>
    <scope>NUCLEOTIDE SEQUENCE [LARGE SCALE GENOMIC DNA]</scope>
    <source>
        <strain evidence="2 3">BRFM 1820</strain>
    </source>
</reference>